<dbReference type="GO" id="GO:0019005">
    <property type="term" value="C:SCF ubiquitin ligase complex"/>
    <property type="evidence" value="ECO:0007669"/>
    <property type="project" value="TreeGrafter"/>
</dbReference>
<dbReference type="InterPro" id="IPR006553">
    <property type="entry name" value="Leu-rich_rpt_Cys-con_subtyp"/>
</dbReference>
<dbReference type="AlphaFoldDB" id="A0A7J6EMH1"/>
<comment type="caution">
    <text evidence="2">The sequence shown here is derived from an EMBL/GenBank/DDBJ whole genome shotgun (WGS) entry which is preliminary data.</text>
</comment>
<dbReference type="Pfam" id="PF00646">
    <property type="entry name" value="F-box"/>
    <property type="match status" value="1"/>
</dbReference>
<dbReference type="Gene3D" id="3.80.10.10">
    <property type="entry name" value="Ribonuclease Inhibitor"/>
    <property type="match status" value="1"/>
</dbReference>
<protein>
    <recommendedName>
        <fullName evidence="1">F-box domain-containing protein</fullName>
    </recommendedName>
</protein>
<keyword evidence="3" id="KW-1185">Reference proteome</keyword>
<gene>
    <name evidence="2" type="ORF">G4B88_000439</name>
</gene>
<dbReference type="PANTHER" id="PTHR13318:SF26">
    <property type="entry name" value="F-BOX_LRR-REPEAT PROTEIN 12"/>
    <property type="match status" value="1"/>
</dbReference>
<dbReference type="CDD" id="cd22159">
    <property type="entry name" value="F-box_AtTIR1-like"/>
    <property type="match status" value="1"/>
</dbReference>
<evidence type="ECO:0000313" key="3">
    <source>
        <dbReference type="Proteomes" id="UP000583929"/>
    </source>
</evidence>
<dbReference type="SUPFAM" id="SSF81383">
    <property type="entry name" value="F-box domain"/>
    <property type="match status" value="1"/>
</dbReference>
<proteinExistence type="predicted"/>
<dbReference type="SMART" id="SM00367">
    <property type="entry name" value="LRR_CC"/>
    <property type="match status" value="8"/>
</dbReference>
<evidence type="ECO:0000313" key="2">
    <source>
        <dbReference type="EMBL" id="KAF4359628.1"/>
    </source>
</evidence>
<dbReference type="Gene3D" id="1.20.1280.50">
    <property type="match status" value="1"/>
</dbReference>
<dbReference type="PANTHER" id="PTHR13318">
    <property type="entry name" value="PARTNER OF PAIRED, ISOFORM B-RELATED"/>
    <property type="match status" value="1"/>
</dbReference>
<dbReference type="InterPro" id="IPR032675">
    <property type="entry name" value="LRR_dom_sf"/>
</dbReference>
<dbReference type="InterPro" id="IPR001810">
    <property type="entry name" value="F-box_dom"/>
</dbReference>
<feature type="domain" description="F-box" evidence="1">
    <location>
        <begin position="13"/>
        <end position="47"/>
    </location>
</feature>
<accession>A0A7J6EMH1</accession>
<dbReference type="InterPro" id="IPR036047">
    <property type="entry name" value="F-box-like_dom_sf"/>
</dbReference>
<dbReference type="SUPFAM" id="SSF52047">
    <property type="entry name" value="RNI-like"/>
    <property type="match status" value="1"/>
</dbReference>
<dbReference type="Pfam" id="PF13516">
    <property type="entry name" value="LRR_6"/>
    <property type="match status" value="2"/>
</dbReference>
<dbReference type="Proteomes" id="UP000583929">
    <property type="component" value="Unassembled WGS sequence"/>
</dbReference>
<sequence>MEGHSNIGLTSIMHLPDDCLYFIFQRLDCFTDRESFGLTCQRWLQIQNHSRRSLQFACSFTHLSLSSLGHPNFNFHSFHLNRVLTRFQNLQSLSLAGCIYLTDSALAPLQFYGSNLQAIHFDCCFCITDNGFSIAAIACPLLTRVSLYRCNVTDVGLANFAKACSGLKQVNLSHCSYISDHGLRTLVNGCHQLQAVKISFCSRITGIGFRGCSSTLAYVEAESCDLEPQGIGGLVSGGGLEYLDVSSLSWHVGRDGLVAIGAGLGSSLKILNLRLCRTVGDESISAISKGCPLLQEWNLALCNEVRISGWVSIGMNCHNLEKLHVNRCRNLCDNGLMALRNGCRRLSVLYMSRGGKITSTAIEMFKCYRGDVVIKDEEIMTMSIGLQYFI</sequence>
<reference evidence="2 3" key="1">
    <citation type="journal article" date="2020" name="bioRxiv">
        <title>Sequence and annotation of 42 cannabis genomes reveals extensive copy number variation in cannabinoid synthesis and pathogen resistance genes.</title>
        <authorList>
            <person name="Mckernan K.J."/>
            <person name="Helbert Y."/>
            <person name="Kane L.T."/>
            <person name="Ebling H."/>
            <person name="Zhang L."/>
            <person name="Liu B."/>
            <person name="Eaton Z."/>
            <person name="Mclaughlin S."/>
            <person name="Kingan S."/>
            <person name="Baybayan P."/>
            <person name="Concepcion G."/>
            <person name="Jordan M."/>
            <person name="Riva A."/>
            <person name="Barbazuk W."/>
            <person name="Harkins T."/>
        </authorList>
    </citation>
    <scope>NUCLEOTIDE SEQUENCE [LARGE SCALE GENOMIC DNA]</scope>
    <source>
        <strain evidence="3">cv. Jamaican Lion 4</strain>
        <tissue evidence="2">Leaf</tissue>
    </source>
</reference>
<dbReference type="GO" id="GO:0031146">
    <property type="term" value="P:SCF-dependent proteasomal ubiquitin-dependent protein catabolic process"/>
    <property type="evidence" value="ECO:0007669"/>
    <property type="project" value="TreeGrafter"/>
</dbReference>
<dbReference type="EMBL" id="JAATIQ010000364">
    <property type="protein sequence ID" value="KAF4359628.1"/>
    <property type="molecule type" value="Genomic_DNA"/>
</dbReference>
<dbReference type="InterPro" id="IPR001611">
    <property type="entry name" value="Leu-rich_rpt"/>
</dbReference>
<evidence type="ECO:0000259" key="1">
    <source>
        <dbReference type="Pfam" id="PF00646"/>
    </source>
</evidence>
<organism evidence="2 3">
    <name type="scientific">Cannabis sativa</name>
    <name type="common">Hemp</name>
    <name type="synonym">Marijuana</name>
    <dbReference type="NCBI Taxonomy" id="3483"/>
    <lineage>
        <taxon>Eukaryota</taxon>
        <taxon>Viridiplantae</taxon>
        <taxon>Streptophyta</taxon>
        <taxon>Embryophyta</taxon>
        <taxon>Tracheophyta</taxon>
        <taxon>Spermatophyta</taxon>
        <taxon>Magnoliopsida</taxon>
        <taxon>eudicotyledons</taxon>
        <taxon>Gunneridae</taxon>
        <taxon>Pentapetalae</taxon>
        <taxon>rosids</taxon>
        <taxon>fabids</taxon>
        <taxon>Rosales</taxon>
        <taxon>Cannabaceae</taxon>
        <taxon>Cannabis</taxon>
    </lineage>
</organism>
<name>A0A7J6EMH1_CANSA</name>